<accession>A0A3G5ADI9</accession>
<sequence>MDPLQILSDTKANEERIRQTNETIKCSNALQRICDELKNKESKKLKKNQIA</sequence>
<proteinExistence type="predicted"/>
<protein>
    <submittedName>
        <fullName evidence="1">Uncharacterized protein</fullName>
    </submittedName>
</protein>
<evidence type="ECO:0000313" key="1">
    <source>
        <dbReference type="EMBL" id="AYV85252.1"/>
    </source>
</evidence>
<reference evidence="1" key="1">
    <citation type="submission" date="2018-10" db="EMBL/GenBank/DDBJ databases">
        <title>Hidden diversity of soil giant viruses.</title>
        <authorList>
            <person name="Schulz F."/>
            <person name="Alteio L."/>
            <person name="Goudeau D."/>
            <person name="Ryan E.M."/>
            <person name="Malmstrom R.R."/>
            <person name="Blanchard J."/>
            <person name="Woyke T."/>
        </authorList>
    </citation>
    <scope>NUCLEOTIDE SEQUENCE</scope>
    <source>
        <strain evidence="1">SAV1</strain>
    </source>
</reference>
<dbReference type="EMBL" id="MK072444">
    <property type="protein sequence ID" value="AYV85252.1"/>
    <property type="molecule type" value="Genomic_DNA"/>
</dbReference>
<gene>
    <name evidence="1" type="ORF">Satyrvirus8_10</name>
</gene>
<name>A0A3G5ADI9_9VIRU</name>
<organism evidence="1">
    <name type="scientific">Satyrvirus sp</name>
    <dbReference type="NCBI Taxonomy" id="2487771"/>
    <lineage>
        <taxon>Viruses</taxon>
        <taxon>Varidnaviria</taxon>
        <taxon>Bamfordvirae</taxon>
        <taxon>Nucleocytoviricota</taxon>
        <taxon>Megaviricetes</taxon>
        <taxon>Imitervirales</taxon>
        <taxon>Mimiviridae</taxon>
        <taxon>Megamimivirinae</taxon>
    </lineage>
</organism>